<evidence type="ECO:0000313" key="5">
    <source>
        <dbReference type="Proteomes" id="UP000219036"/>
    </source>
</evidence>
<dbReference type="GO" id="GO:0005829">
    <property type="term" value="C:cytosol"/>
    <property type="evidence" value="ECO:0007669"/>
    <property type="project" value="TreeGrafter"/>
</dbReference>
<gene>
    <name evidence="4" type="ORF">SAMN06265182_1233</name>
</gene>
<dbReference type="SMART" id="SM00411">
    <property type="entry name" value="BHL"/>
    <property type="match status" value="1"/>
</dbReference>
<evidence type="ECO:0000256" key="3">
    <source>
        <dbReference type="RuleBase" id="RU003939"/>
    </source>
</evidence>
<dbReference type="InterPro" id="IPR010992">
    <property type="entry name" value="IHF-like_DNA-bd_dom_sf"/>
</dbReference>
<dbReference type="Proteomes" id="UP000219036">
    <property type="component" value="Unassembled WGS sequence"/>
</dbReference>
<dbReference type="PANTHER" id="PTHR33175:SF2">
    <property type="entry name" value="INTEGRATION HOST FACTOR SUBUNIT ALPHA"/>
    <property type="match status" value="1"/>
</dbReference>
<dbReference type="PANTHER" id="PTHR33175">
    <property type="entry name" value="DNA-BINDING PROTEIN HU"/>
    <property type="match status" value="1"/>
</dbReference>
<organism evidence="4 5">
    <name type="scientific">Persephonella hydrogeniphila</name>
    <dbReference type="NCBI Taxonomy" id="198703"/>
    <lineage>
        <taxon>Bacteria</taxon>
        <taxon>Pseudomonadati</taxon>
        <taxon>Aquificota</taxon>
        <taxon>Aquificia</taxon>
        <taxon>Aquificales</taxon>
        <taxon>Hydrogenothermaceae</taxon>
        <taxon>Persephonella</taxon>
    </lineage>
</organism>
<dbReference type="GO" id="GO:0030527">
    <property type="term" value="F:structural constituent of chromatin"/>
    <property type="evidence" value="ECO:0007669"/>
    <property type="project" value="InterPro"/>
</dbReference>
<dbReference type="Pfam" id="PF00216">
    <property type="entry name" value="Bac_DNA_binding"/>
    <property type="match status" value="1"/>
</dbReference>
<dbReference type="AlphaFoldDB" id="A0A285NG50"/>
<keyword evidence="2" id="KW-0238">DNA-binding</keyword>
<dbReference type="SUPFAM" id="SSF47729">
    <property type="entry name" value="IHF-like DNA-binding proteins"/>
    <property type="match status" value="1"/>
</dbReference>
<reference evidence="5" key="1">
    <citation type="submission" date="2017-09" db="EMBL/GenBank/DDBJ databases">
        <authorList>
            <person name="Varghese N."/>
            <person name="Submissions S."/>
        </authorList>
    </citation>
    <scope>NUCLEOTIDE SEQUENCE [LARGE SCALE GENOMIC DNA]</scope>
    <source>
        <strain evidence="5">DSM 15103</strain>
    </source>
</reference>
<evidence type="ECO:0000256" key="1">
    <source>
        <dbReference type="ARBA" id="ARBA00010529"/>
    </source>
</evidence>
<dbReference type="GO" id="GO:0003677">
    <property type="term" value="F:DNA binding"/>
    <property type="evidence" value="ECO:0007669"/>
    <property type="project" value="UniProtKB-KW"/>
</dbReference>
<evidence type="ECO:0000313" key="4">
    <source>
        <dbReference type="EMBL" id="SNZ08248.1"/>
    </source>
</evidence>
<keyword evidence="5" id="KW-1185">Reference proteome</keyword>
<name>A0A285NG50_9AQUI</name>
<dbReference type="EMBL" id="OBEI01000004">
    <property type="protein sequence ID" value="SNZ08248.1"/>
    <property type="molecule type" value="Genomic_DNA"/>
</dbReference>
<dbReference type="RefSeq" id="WP_097000403.1">
    <property type="nucleotide sequence ID" value="NZ_OBEI01000004.1"/>
</dbReference>
<sequence length="96" mass="11180">MTYKELKVQVSKNAQVPFQIVDKVVEELFQTVRNALLRGERLQIPAFGVFYVKTRKPRKVRTIEGKIKQLPTRRVPVFAPAHALKKEIESNTFKEE</sequence>
<protein>
    <submittedName>
        <fullName evidence="4">Integration host factor subunit beta</fullName>
    </submittedName>
</protein>
<dbReference type="Gene3D" id="4.10.520.10">
    <property type="entry name" value="IHF-like DNA-binding proteins"/>
    <property type="match status" value="1"/>
</dbReference>
<dbReference type="InterPro" id="IPR000119">
    <property type="entry name" value="Hist_DNA-bd"/>
</dbReference>
<comment type="similarity">
    <text evidence="1 3">Belongs to the bacterial histone-like protein family.</text>
</comment>
<dbReference type="OrthoDB" id="9799835at2"/>
<accession>A0A285NG50</accession>
<evidence type="ECO:0000256" key="2">
    <source>
        <dbReference type="ARBA" id="ARBA00023125"/>
    </source>
</evidence>
<proteinExistence type="inferred from homology"/>